<evidence type="ECO:0000313" key="9">
    <source>
        <dbReference type="Proteomes" id="UP000037267"/>
    </source>
</evidence>
<evidence type="ECO:0000259" key="7">
    <source>
        <dbReference type="Pfam" id="PF04316"/>
    </source>
</evidence>
<protein>
    <recommendedName>
        <fullName evidence="2">Negative regulator of flagellin synthesis</fullName>
    </recommendedName>
</protein>
<keyword evidence="4" id="KW-1005">Bacterial flagellum biogenesis</keyword>
<evidence type="ECO:0000313" key="8">
    <source>
        <dbReference type="EMBL" id="KNF09660.1"/>
    </source>
</evidence>
<dbReference type="InterPro" id="IPR007412">
    <property type="entry name" value="FlgM"/>
</dbReference>
<dbReference type="SUPFAM" id="SSF101498">
    <property type="entry name" value="Anti-sigma factor FlgM"/>
    <property type="match status" value="1"/>
</dbReference>
<dbReference type="GO" id="GO:0045892">
    <property type="term" value="P:negative regulation of DNA-templated transcription"/>
    <property type="evidence" value="ECO:0007669"/>
    <property type="project" value="InterPro"/>
</dbReference>
<dbReference type="InterPro" id="IPR035890">
    <property type="entry name" value="Anti-sigma-28_factor_FlgM_sf"/>
</dbReference>
<dbReference type="GO" id="GO:0044781">
    <property type="term" value="P:bacterial-type flagellum organization"/>
    <property type="evidence" value="ECO:0007669"/>
    <property type="project" value="UniProtKB-KW"/>
</dbReference>
<dbReference type="RefSeq" id="WP_050354053.1">
    <property type="nucleotide sequence ID" value="NZ_LGSS01000002.1"/>
</dbReference>
<evidence type="ECO:0000256" key="1">
    <source>
        <dbReference type="ARBA" id="ARBA00005322"/>
    </source>
</evidence>
<comment type="similarity">
    <text evidence="1">Belongs to the FlgM family.</text>
</comment>
<dbReference type="InterPro" id="IPR031316">
    <property type="entry name" value="FlgM_C"/>
</dbReference>
<comment type="caution">
    <text evidence="8">The sequence shown here is derived from an EMBL/GenBank/DDBJ whole genome shotgun (WGS) entry which is preliminary data.</text>
</comment>
<dbReference type="EMBL" id="LGSS01000002">
    <property type="protein sequence ID" value="KNF09660.1"/>
    <property type="molecule type" value="Genomic_DNA"/>
</dbReference>
<evidence type="ECO:0000256" key="3">
    <source>
        <dbReference type="ARBA" id="ARBA00022491"/>
    </source>
</evidence>
<dbReference type="OrthoDB" id="2112849at2"/>
<proteinExistence type="inferred from homology"/>
<evidence type="ECO:0000256" key="6">
    <source>
        <dbReference type="ARBA" id="ARBA00023163"/>
    </source>
</evidence>
<evidence type="ECO:0000256" key="4">
    <source>
        <dbReference type="ARBA" id="ARBA00022795"/>
    </source>
</evidence>
<keyword evidence="9" id="KW-1185">Reference proteome</keyword>
<reference evidence="9" key="1">
    <citation type="submission" date="2015-07" db="EMBL/GenBank/DDBJ databases">
        <title>Draft genome sequence of the purine-degrading Gottschalkia purinilyticum DSM 1384 (formerly Clostridium purinilyticum).</title>
        <authorList>
            <person name="Poehlein A."/>
            <person name="Schiel-Bengelsdorf B."/>
            <person name="Bengelsdorf F.R."/>
            <person name="Daniel R."/>
            <person name="Duerre P."/>
        </authorList>
    </citation>
    <scope>NUCLEOTIDE SEQUENCE [LARGE SCALE GENOMIC DNA]</scope>
    <source>
        <strain evidence="9">DSM 1384</strain>
    </source>
</reference>
<dbReference type="Pfam" id="PF04316">
    <property type="entry name" value="FlgM"/>
    <property type="match status" value="1"/>
</dbReference>
<evidence type="ECO:0000256" key="5">
    <source>
        <dbReference type="ARBA" id="ARBA00023015"/>
    </source>
</evidence>
<dbReference type="STRING" id="1503.CLPU_2c01110"/>
<keyword evidence="6" id="KW-0804">Transcription</keyword>
<keyword evidence="8" id="KW-0969">Cilium</keyword>
<gene>
    <name evidence="8" type="primary">flgM</name>
    <name evidence="8" type="ORF">CLPU_2c01110</name>
</gene>
<keyword evidence="8" id="KW-0282">Flagellum</keyword>
<accession>A0A0L0WE15</accession>
<sequence length="96" mass="11318">MKIFNDRISKILEVYNGQQHIKNVNKNQAPKRRDELNLSSHAKEYQVAMNALKDVPDIRKEKVEEIKKQIQMGTYEIDSDKIVEKMFDTINIDKKV</sequence>
<name>A0A0L0WE15_GOTPU</name>
<dbReference type="NCBIfam" id="TIGR03824">
    <property type="entry name" value="FlgM_jcvi"/>
    <property type="match status" value="1"/>
</dbReference>
<keyword evidence="5" id="KW-0805">Transcription regulation</keyword>
<keyword evidence="3" id="KW-0678">Repressor</keyword>
<feature type="domain" description="Anti-sigma-28 factor FlgM C-terminal" evidence="7">
    <location>
        <begin position="34"/>
        <end position="87"/>
    </location>
</feature>
<keyword evidence="8" id="KW-0966">Cell projection</keyword>
<evidence type="ECO:0000256" key="2">
    <source>
        <dbReference type="ARBA" id="ARBA00017823"/>
    </source>
</evidence>
<organism evidence="8 9">
    <name type="scientific">Gottschalkia purinilytica</name>
    <name type="common">Clostridium purinilyticum</name>
    <dbReference type="NCBI Taxonomy" id="1503"/>
    <lineage>
        <taxon>Bacteria</taxon>
        <taxon>Bacillati</taxon>
        <taxon>Bacillota</taxon>
        <taxon>Tissierellia</taxon>
        <taxon>Tissierellales</taxon>
        <taxon>Gottschalkiaceae</taxon>
        <taxon>Gottschalkia</taxon>
    </lineage>
</organism>
<dbReference type="AlphaFoldDB" id="A0A0L0WE15"/>
<dbReference type="Proteomes" id="UP000037267">
    <property type="component" value="Unassembled WGS sequence"/>
</dbReference>